<dbReference type="Gene3D" id="3.40.50.1820">
    <property type="entry name" value="alpha/beta hydrolase"/>
    <property type="match status" value="1"/>
</dbReference>
<dbReference type="AlphaFoldDB" id="A0A328VEE8"/>
<dbReference type="SUPFAM" id="SSF53474">
    <property type="entry name" value="alpha/beta-Hydrolases"/>
    <property type="match status" value="1"/>
</dbReference>
<dbReference type="InterPro" id="IPR000073">
    <property type="entry name" value="AB_hydrolase_1"/>
</dbReference>
<dbReference type="GO" id="GO:0016787">
    <property type="term" value="F:hydrolase activity"/>
    <property type="evidence" value="ECO:0007669"/>
    <property type="project" value="UniProtKB-KW"/>
</dbReference>
<reference evidence="2 3" key="1">
    <citation type="submission" date="2016-08" db="EMBL/GenBank/DDBJ databases">
        <title>Analysis of Carbohydrate Active Enzymes in Thermogemmatispora T81 Reveals Carbohydrate Degradation Ability.</title>
        <authorList>
            <person name="Tomazini A."/>
            <person name="Lal S."/>
            <person name="Stott M."/>
            <person name="Henrissat B."/>
            <person name="Polikarpov I."/>
            <person name="Sparling R."/>
            <person name="Levin D.B."/>
        </authorList>
    </citation>
    <scope>NUCLEOTIDE SEQUENCE [LARGE SCALE GENOMIC DNA]</scope>
    <source>
        <strain evidence="2 3">T81</strain>
    </source>
</reference>
<evidence type="ECO:0000313" key="3">
    <source>
        <dbReference type="Proteomes" id="UP000248706"/>
    </source>
</evidence>
<organism evidence="2 3">
    <name type="scientific">Thermogemmatispora tikiterensis</name>
    <dbReference type="NCBI Taxonomy" id="1825093"/>
    <lineage>
        <taxon>Bacteria</taxon>
        <taxon>Bacillati</taxon>
        <taxon>Chloroflexota</taxon>
        <taxon>Ktedonobacteria</taxon>
        <taxon>Thermogemmatisporales</taxon>
        <taxon>Thermogemmatisporaceae</taxon>
        <taxon>Thermogemmatispora</taxon>
    </lineage>
</organism>
<proteinExistence type="predicted"/>
<dbReference type="PRINTS" id="PR00111">
    <property type="entry name" value="ABHYDROLASE"/>
</dbReference>
<accession>A0A328VEE8</accession>
<name>A0A328VEE8_9CHLR</name>
<dbReference type="Pfam" id="PF00561">
    <property type="entry name" value="Abhydrolase_1"/>
    <property type="match status" value="1"/>
</dbReference>
<dbReference type="EMBL" id="MCIF01000002">
    <property type="protein sequence ID" value="RAQ94140.1"/>
    <property type="molecule type" value="Genomic_DNA"/>
</dbReference>
<protein>
    <submittedName>
        <fullName evidence="2">2-hydroxy-6-oxo-2,4-heptadienoate hydrolase</fullName>
    </submittedName>
</protein>
<dbReference type="PANTHER" id="PTHR46438:SF11">
    <property type="entry name" value="LIPASE-RELATED"/>
    <property type="match status" value="1"/>
</dbReference>
<dbReference type="InterPro" id="IPR029058">
    <property type="entry name" value="AB_hydrolase_fold"/>
</dbReference>
<evidence type="ECO:0000313" key="2">
    <source>
        <dbReference type="EMBL" id="RAQ94140.1"/>
    </source>
</evidence>
<keyword evidence="3" id="KW-1185">Reference proteome</keyword>
<feature type="domain" description="AB hydrolase-1" evidence="1">
    <location>
        <begin position="28"/>
        <end position="258"/>
    </location>
</feature>
<gene>
    <name evidence="2" type="ORF">A4R35_01255</name>
</gene>
<sequence length="274" mass="30488">MQKTEEIGQNIVAGGVATNYHEAGQGFPVILIHGSGPGVSAWANWSRVIGYLAERLHVFAYDQVGFGYTSLPADGVFGLERWVAHLFAFMDAVQVQRAHLVGNSMGAAVALAAAVLHPERVERLVLMGPTGVRFPLTAGLDAVWGYTPDLEQMRQLLRLFVYHQELVNDDLVALRYRASIRPGIQEAFASMFPPPRQQGIDALAAYEDRLAEIQAPTLLIHGRDDRIIPLSTSLKLLHAINNVRLHVFGQCGHWTQIEYTHEFNRLVRDFLTEI</sequence>
<evidence type="ECO:0000259" key="1">
    <source>
        <dbReference type="Pfam" id="PF00561"/>
    </source>
</evidence>
<dbReference type="PANTHER" id="PTHR46438">
    <property type="entry name" value="ALPHA/BETA-HYDROLASES SUPERFAMILY PROTEIN"/>
    <property type="match status" value="1"/>
</dbReference>
<dbReference type="Proteomes" id="UP000248706">
    <property type="component" value="Unassembled WGS sequence"/>
</dbReference>
<dbReference type="OrthoDB" id="9776853at2"/>
<dbReference type="RefSeq" id="WP_112425808.1">
    <property type="nucleotide sequence ID" value="NZ_MCIF01000002.1"/>
</dbReference>
<comment type="caution">
    <text evidence="2">The sequence shown here is derived from an EMBL/GenBank/DDBJ whole genome shotgun (WGS) entry which is preliminary data.</text>
</comment>
<keyword evidence="2" id="KW-0378">Hydrolase</keyword>